<dbReference type="PROSITE" id="PS50894">
    <property type="entry name" value="HPT"/>
    <property type="match status" value="1"/>
</dbReference>
<evidence type="ECO:0000259" key="3">
    <source>
        <dbReference type="PROSITE" id="PS50894"/>
    </source>
</evidence>
<dbReference type="RefSeq" id="WP_189482571.1">
    <property type="nucleotide sequence ID" value="NZ_BMYR01000006.1"/>
</dbReference>
<evidence type="ECO:0000256" key="1">
    <source>
        <dbReference type="ARBA" id="ARBA00023012"/>
    </source>
</evidence>
<dbReference type="Proteomes" id="UP000634667">
    <property type="component" value="Unassembled WGS sequence"/>
</dbReference>
<evidence type="ECO:0000256" key="2">
    <source>
        <dbReference type="PROSITE-ProRule" id="PRU00110"/>
    </source>
</evidence>
<protein>
    <recommendedName>
        <fullName evidence="3">HPt domain-containing protein</fullName>
    </recommendedName>
</protein>
<dbReference type="InterPro" id="IPR008207">
    <property type="entry name" value="Sig_transdc_His_kin_Hpt_dom"/>
</dbReference>
<sequence>MISSNASVSLPLLDQTVTQAIVDDLGDDVTHQLLHLFIQELQQLLHKINIATVEQDNAVITDALHILKNSTALYGASKLAFMANALYEARLLTPLQRFEYAKELMAIGQQTLALYRFHFKSQGTSKDNYE</sequence>
<dbReference type="EMBL" id="BMYR01000006">
    <property type="protein sequence ID" value="GGW61768.1"/>
    <property type="molecule type" value="Genomic_DNA"/>
</dbReference>
<evidence type="ECO:0000313" key="4">
    <source>
        <dbReference type="EMBL" id="GGW61768.1"/>
    </source>
</evidence>
<organism evidence="4 5">
    <name type="scientific">Alishewanella tabrizica</name>
    <dbReference type="NCBI Taxonomy" id="671278"/>
    <lineage>
        <taxon>Bacteria</taxon>
        <taxon>Pseudomonadati</taxon>
        <taxon>Pseudomonadota</taxon>
        <taxon>Gammaproteobacteria</taxon>
        <taxon>Alteromonadales</taxon>
        <taxon>Alteromonadaceae</taxon>
        <taxon>Alishewanella</taxon>
    </lineage>
</organism>
<dbReference type="SUPFAM" id="SSF47226">
    <property type="entry name" value="Histidine-containing phosphotransfer domain, HPT domain"/>
    <property type="match status" value="1"/>
</dbReference>
<dbReference type="Gene3D" id="1.20.120.160">
    <property type="entry name" value="HPT domain"/>
    <property type="match status" value="1"/>
</dbReference>
<gene>
    <name evidence="4" type="ORF">GCM10008111_17440</name>
</gene>
<accession>A0ABQ2WLV2</accession>
<keyword evidence="2" id="KW-0597">Phosphoprotein</keyword>
<feature type="domain" description="HPt" evidence="3">
    <location>
        <begin position="26"/>
        <end position="122"/>
    </location>
</feature>
<comment type="caution">
    <text evidence="4">The sequence shown here is derived from an EMBL/GenBank/DDBJ whole genome shotgun (WGS) entry which is preliminary data.</text>
</comment>
<feature type="modified residue" description="Phosphohistidine" evidence="2">
    <location>
        <position position="65"/>
    </location>
</feature>
<proteinExistence type="predicted"/>
<dbReference type="InterPro" id="IPR036641">
    <property type="entry name" value="HPT_dom_sf"/>
</dbReference>
<keyword evidence="5" id="KW-1185">Reference proteome</keyword>
<keyword evidence="1" id="KW-0902">Two-component regulatory system</keyword>
<name>A0ABQ2WLV2_9ALTE</name>
<evidence type="ECO:0000313" key="5">
    <source>
        <dbReference type="Proteomes" id="UP000634667"/>
    </source>
</evidence>
<reference evidence="5" key="1">
    <citation type="journal article" date="2019" name="Int. J. Syst. Evol. Microbiol.">
        <title>The Global Catalogue of Microorganisms (GCM) 10K type strain sequencing project: providing services to taxonomists for standard genome sequencing and annotation.</title>
        <authorList>
            <consortium name="The Broad Institute Genomics Platform"/>
            <consortium name="The Broad Institute Genome Sequencing Center for Infectious Disease"/>
            <person name="Wu L."/>
            <person name="Ma J."/>
        </authorList>
    </citation>
    <scope>NUCLEOTIDE SEQUENCE [LARGE SCALE GENOMIC DNA]</scope>
    <source>
        <strain evidence="5">KCTC 23723</strain>
    </source>
</reference>